<evidence type="ECO:0000313" key="4">
    <source>
        <dbReference type="Proteomes" id="UP000198967"/>
    </source>
</evidence>
<dbReference type="Proteomes" id="UP000198967">
    <property type="component" value="Unassembled WGS sequence"/>
</dbReference>
<dbReference type="NCBIfam" id="TIGR00369">
    <property type="entry name" value="unchar_dom_1"/>
    <property type="match status" value="1"/>
</dbReference>
<evidence type="ECO:0000313" key="3">
    <source>
        <dbReference type="EMBL" id="SDG25146.1"/>
    </source>
</evidence>
<dbReference type="Gene3D" id="3.10.129.10">
    <property type="entry name" value="Hotdog Thioesterase"/>
    <property type="match status" value="1"/>
</dbReference>
<dbReference type="InterPro" id="IPR003736">
    <property type="entry name" value="PAAI_dom"/>
</dbReference>
<dbReference type="InterPro" id="IPR029069">
    <property type="entry name" value="HotDog_dom_sf"/>
</dbReference>
<dbReference type="EMBL" id="FNBE01000010">
    <property type="protein sequence ID" value="SDG25146.1"/>
    <property type="molecule type" value="Genomic_DNA"/>
</dbReference>
<dbReference type="SUPFAM" id="SSF54637">
    <property type="entry name" value="Thioesterase/thiol ester dehydrase-isomerase"/>
    <property type="match status" value="1"/>
</dbReference>
<name>A0A1G7SPW6_PSEOR</name>
<keyword evidence="4" id="KW-1185">Reference proteome</keyword>
<dbReference type="STRING" id="366584.SAMN05216377_11060"/>
<evidence type="ECO:0000259" key="2">
    <source>
        <dbReference type="Pfam" id="PF03061"/>
    </source>
</evidence>
<organism evidence="3 4">
    <name type="scientific">Pseudonocardia oroxyli</name>
    <dbReference type="NCBI Taxonomy" id="366584"/>
    <lineage>
        <taxon>Bacteria</taxon>
        <taxon>Bacillati</taxon>
        <taxon>Actinomycetota</taxon>
        <taxon>Actinomycetes</taxon>
        <taxon>Pseudonocardiales</taxon>
        <taxon>Pseudonocardiaceae</taxon>
        <taxon>Pseudonocardia</taxon>
    </lineage>
</organism>
<gene>
    <name evidence="3" type="ORF">SAMN05216377_11060</name>
</gene>
<accession>A0A1G7SPW6</accession>
<protein>
    <submittedName>
        <fullName evidence="3">Uncharacterized domain 1-containing protein</fullName>
    </submittedName>
</protein>
<dbReference type="Pfam" id="PF03061">
    <property type="entry name" value="4HBT"/>
    <property type="match status" value="1"/>
</dbReference>
<proteinExistence type="predicted"/>
<dbReference type="CDD" id="cd03443">
    <property type="entry name" value="PaaI_thioesterase"/>
    <property type="match status" value="1"/>
</dbReference>
<reference evidence="3 4" key="1">
    <citation type="submission" date="2016-10" db="EMBL/GenBank/DDBJ databases">
        <authorList>
            <person name="de Groot N.N."/>
        </authorList>
    </citation>
    <scope>NUCLEOTIDE SEQUENCE [LARGE SCALE GENOMIC DNA]</scope>
    <source>
        <strain evidence="3 4">CGMCC 4.3143</strain>
    </source>
</reference>
<dbReference type="AlphaFoldDB" id="A0A1G7SPW6"/>
<evidence type="ECO:0000256" key="1">
    <source>
        <dbReference type="ARBA" id="ARBA00022801"/>
    </source>
</evidence>
<feature type="domain" description="Thioesterase" evidence="2">
    <location>
        <begin position="86"/>
        <end position="157"/>
    </location>
</feature>
<dbReference type="GO" id="GO:0016289">
    <property type="term" value="F:acyl-CoA hydrolase activity"/>
    <property type="evidence" value="ECO:0007669"/>
    <property type="project" value="UniProtKB-ARBA"/>
</dbReference>
<dbReference type="PANTHER" id="PTHR43240">
    <property type="entry name" value="1,4-DIHYDROXY-2-NAPHTHOYL-COA THIOESTERASE 1"/>
    <property type="match status" value="1"/>
</dbReference>
<sequence length="176" mass="18872">MRRYTIVSHIDFRILTYMTTEPLAVSFRDYVASAGPDTYLPASAELRKTVPDGCFLDVMAMRLECVGRGRAQASLEVGQRHLNQAGVCQGGLVVALADATAGWAARTALPSEARFVTLTMSTNVVRAGRVGDVLWAEAVPRHLGRSTMVFESAVRRGAEVSASVVAISTVTLMVLG</sequence>
<keyword evidence="1" id="KW-0378">Hydrolase</keyword>
<dbReference type="InterPro" id="IPR006683">
    <property type="entry name" value="Thioestr_dom"/>
</dbReference>